<dbReference type="EMBL" id="BSXG01000411">
    <property type="protein sequence ID" value="GME31920.1"/>
    <property type="molecule type" value="Genomic_DNA"/>
</dbReference>
<sequence>MTPYLNIGTAAASAVGLFIVSCIYTAIYNFCFHPLRKFPGPISAAVSNWPFIIARARGIHPHRTARLHAQYGDVVRIAPNELSFISAEAWRDIYGHKIAGKGGLPKDRNFYGTDVVGSNSIIRTNDADHSRQRRLLAHAFSDKALREQEPLIRKYVDLLIEKMQDVARTPSASIDMVRYYNCCTFDIMADLTFGEPLGLLEQSDYTPWVAAVFASLKTNNIRALVRTYFSLTSTVVDKLLMSESDIVKRKLHVQHSIDRVDRRLECKTDRPDIMAFVLRHNDEKGMTRTELHANGSVLMIAGTETTATLLSGVTYYLLRDKHVLDKLTAEIRGVFKSPEEMNMTTLGQLPYLRAVLDEGLRMYPPVPAGLPRVVPPEGRIICGNSVPGGAIVTLSQYAAYHSASNFHKPESFLPERWLSNSEPRFANDEHSVVEPFSYGPRNCIGKNLAYHEMRLILASVLWHFDLQICDESVTWPDQSVYTVWEKSALMTTIAPAARA</sequence>
<organism evidence="1 2">
    <name type="scientific">Neofusicoccum parvum</name>
    <dbReference type="NCBI Taxonomy" id="310453"/>
    <lineage>
        <taxon>Eukaryota</taxon>
        <taxon>Fungi</taxon>
        <taxon>Dikarya</taxon>
        <taxon>Ascomycota</taxon>
        <taxon>Pezizomycotina</taxon>
        <taxon>Dothideomycetes</taxon>
        <taxon>Dothideomycetes incertae sedis</taxon>
        <taxon>Botryosphaeriales</taxon>
        <taxon>Botryosphaeriaceae</taxon>
        <taxon>Neofusicoccum</taxon>
    </lineage>
</organism>
<name>A0ACB5SAQ7_9PEZI</name>
<keyword evidence="2" id="KW-1185">Reference proteome</keyword>
<accession>A0ACB5SAQ7</accession>
<comment type="caution">
    <text evidence="1">The sequence shown here is derived from an EMBL/GenBank/DDBJ whole genome shotgun (WGS) entry which is preliminary data.</text>
</comment>
<evidence type="ECO:0000313" key="2">
    <source>
        <dbReference type="Proteomes" id="UP001165186"/>
    </source>
</evidence>
<gene>
    <name evidence="1" type="primary">g2243</name>
    <name evidence="1" type="ORF">NpPPO83_00002243</name>
</gene>
<proteinExistence type="predicted"/>
<evidence type="ECO:0000313" key="1">
    <source>
        <dbReference type="EMBL" id="GME31920.1"/>
    </source>
</evidence>
<reference evidence="1" key="1">
    <citation type="submission" date="2024-09" db="EMBL/GenBank/DDBJ databases">
        <title>Draft Genome Sequences of Neofusicoccum parvum.</title>
        <authorList>
            <person name="Ashida A."/>
            <person name="Camagna M."/>
            <person name="Tanaka A."/>
            <person name="Takemoto D."/>
        </authorList>
    </citation>
    <scope>NUCLEOTIDE SEQUENCE</scope>
    <source>
        <strain evidence="1">PPO83</strain>
    </source>
</reference>
<dbReference type="Proteomes" id="UP001165186">
    <property type="component" value="Unassembled WGS sequence"/>
</dbReference>
<protein>
    <submittedName>
        <fullName evidence="1">Cytochrome p450 protein</fullName>
    </submittedName>
</protein>